<feature type="domain" description="Pyrrolo-quinoline quinone repeat" evidence="1">
    <location>
        <begin position="125"/>
        <end position="181"/>
    </location>
</feature>
<dbReference type="EMBL" id="VDFW01000010">
    <property type="protein sequence ID" value="TNC25813.1"/>
    <property type="molecule type" value="Genomic_DNA"/>
</dbReference>
<dbReference type="InterPro" id="IPR011047">
    <property type="entry name" value="Quinoprotein_ADH-like_sf"/>
</dbReference>
<feature type="domain" description="Pyrrolo-quinoline quinone repeat" evidence="1">
    <location>
        <begin position="203"/>
        <end position="370"/>
    </location>
</feature>
<organism evidence="2 3">
    <name type="scientific">Amycolatopsis alkalitolerans</name>
    <dbReference type="NCBI Taxonomy" id="2547244"/>
    <lineage>
        <taxon>Bacteria</taxon>
        <taxon>Bacillati</taxon>
        <taxon>Actinomycetota</taxon>
        <taxon>Actinomycetes</taxon>
        <taxon>Pseudonocardiales</taxon>
        <taxon>Pseudonocardiaceae</taxon>
        <taxon>Amycolatopsis</taxon>
    </lineage>
</organism>
<dbReference type="InterPro" id="IPR015943">
    <property type="entry name" value="WD40/YVTN_repeat-like_dom_sf"/>
</dbReference>
<gene>
    <name evidence="2" type="ORF">FG385_14325</name>
</gene>
<keyword evidence="2" id="KW-0378">Hydrolase</keyword>
<keyword evidence="3" id="KW-1185">Reference proteome</keyword>
<protein>
    <submittedName>
        <fullName evidence="2">Tetrathionate hydrolase</fullName>
    </submittedName>
</protein>
<name>A0A5C4M3B3_9PSEU</name>
<dbReference type="Gene3D" id="2.130.10.10">
    <property type="entry name" value="YVTN repeat-like/Quinoprotein amine dehydrogenase"/>
    <property type="match status" value="2"/>
</dbReference>
<dbReference type="SMART" id="SM00564">
    <property type="entry name" value="PQQ"/>
    <property type="match status" value="7"/>
</dbReference>
<sequence length="500" mass="53153">MVNRHARLQPSYVPTKGGGAVRASKTLAAVSVALMMVTAACGRQDAGSPPGSQFPATWTVYGGNPEHNAVFDVPGDAQPWVRDGVSWQFREAMGLPLDGGPQDENVLGYLAASVKTTQMIGNAVGVTAVDGKIFAESDWNRAYALDAKTGKKLWETELMSEAMGNPVVADGLVFVGVGDTGFSFSNVQRYAAGGQVNRGMGYGAVSALDERTGKEVWHFSTVGEDMPSVVYLKGRIYFGNGDGHMYALDAKTGKPAWVTQVGGFDSMSSANYWHDPRTGRDLVVAGFSAPNYLYAFDAETGKVAWKATVPGVYNTGMGDNTPTVDSQRGLVFQDSVVDFDQATKTSDLALFGVDASSGKVTWETKLGRGPSPLAYKAAISMVRDGVVYVGNPATGFLTALDETSGRVLWRTDLGTYTWKGKEYHIQNRGGPVFYHGVLYQAAGAYVFAVDPASGRVLSRFDAGGRYGIVNPVIVGGTMYLGNSWGWVTATPMSKVHPGGG</sequence>
<comment type="caution">
    <text evidence="2">The sequence shown here is derived from an EMBL/GenBank/DDBJ whole genome shotgun (WGS) entry which is preliminary data.</text>
</comment>
<dbReference type="SUPFAM" id="SSF50998">
    <property type="entry name" value="Quinoprotein alcohol dehydrogenase-like"/>
    <property type="match status" value="3"/>
</dbReference>
<accession>A0A5C4M3B3</accession>
<dbReference type="GO" id="GO:0016787">
    <property type="term" value="F:hydrolase activity"/>
    <property type="evidence" value="ECO:0007669"/>
    <property type="project" value="UniProtKB-KW"/>
</dbReference>
<dbReference type="PANTHER" id="PTHR34512">
    <property type="entry name" value="CELL SURFACE PROTEIN"/>
    <property type="match status" value="1"/>
</dbReference>
<dbReference type="InterPro" id="IPR018391">
    <property type="entry name" value="PQQ_b-propeller_rpt"/>
</dbReference>
<dbReference type="Proteomes" id="UP000305546">
    <property type="component" value="Unassembled WGS sequence"/>
</dbReference>
<dbReference type="PANTHER" id="PTHR34512:SF30">
    <property type="entry name" value="OUTER MEMBRANE PROTEIN ASSEMBLY FACTOR BAMB"/>
    <property type="match status" value="1"/>
</dbReference>
<dbReference type="AlphaFoldDB" id="A0A5C4M3B3"/>
<reference evidence="2 3" key="1">
    <citation type="submission" date="2019-06" db="EMBL/GenBank/DDBJ databases">
        <title>Amycolatopsis alkalitolerans sp. nov., isolated from Gastrodia elata Blume.</title>
        <authorList>
            <person name="Narsing Rao M.P."/>
            <person name="Li W.J."/>
        </authorList>
    </citation>
    <scope>NUCLEOTIDE SEQUENCE [LARGE SCALE GENOMIC DNA]</scope>
    <source>
        <strain evidence="2 3">SYSUP0005</strain>
    </source>
</reference>
<evidence type="ECO:0000313" key="2">
    <source>
        <dbReference type="EMBL" id="TNC25813.1"/>
    </source>
</evidence>
<proteinExistence type="predicted"/>
<dbReference type="InterPro" id="IPR002372">
    <property type="entry name" value="PQQ_rpt_dom"/>
</dbReference>
<evidence type="ECO:0000259" key="1">
    <source>
        <dbReference type="Pfam" id="PF13360"/>
    </source>
</evidence>
<dbReference type="Pfam" id="PF13360">
    <property type="entry name" value="PQQ_2"/>
    <property type="match status" value="2"/>
</dbReference>
<evidence type="ECO:0000313" key="3">
    <source>
        <dbReference type="Proteomes" id="UP000305546"/>
    </source>
</evidence>